<name>A0ABN8P6D5_9CNID</name>
<organism evidence="2 3">
    <name type="scientific">Porites lobata</name>
    <dbReference type="NCBI Taxonomy" id="104759"/>
    <lineage>
        <taxon>Eukaryota</taxon>
        <taxon>Metazoa</taxon>
        <taxon>Cnidaria</taxon>
        <taxon>Anthozoa</taxon>
        <taxon>Hexacorallia</taxon>
        <taxon>Scleractinia</taxon>
        <taxon>Fungiina</taxon>
        <taxon>Poritidae</taxon>
        <taxon>Porites</taxon>
    </lineage>
</organism>
<dbReference type="Proteomes" id="UP001159405">
    <property type="component" value="Unassembled WGS sequence"/>
</dbReference>
<keyword evidence="3" id="KW-1185">Reference proteome</keyword>
<feature type="signal peptide" evidence="1">
    <location>
        <begin position="1"/>
        <end position="19"/>
    </location>
</feature>
<reference evidence="2 3" key="1">
    <citation type="submission" date="2022-05" db="EMBL/GenBank/DDBJ databases">
        <authorList>
            <consortium name="Genoscope - CEA"/>
            <person name="William W."/>
        </authorList>
    </citation>
    <scope>NUCLEOTIDE SEQUENCE [LARGE SCALE GENOMIC DNA]</scope>
</reference>
<gene>
    <name evidence="2" type="ORF">PLOB_00036368</name>
</gene>
<sequence>MSHDGVWGDWITLWGLVNMLNIDIALVSSLGENGLRIISPADASNKDGHNLKRMVLLGHKAEAYHHSLEYVDNPSFNKEEDTVEYMKAKYGEGKVMEETCPKCSNTFQHLSAGNIFVKVRESDDSPSFLGPVTIRMTNEEHIYLSFVHSLLREVPGQYLQAYGTNEASLINALEAAFQNAHKEPFMTPCDNETVANVDDFPVVDLECSQPLSNGASAFVGENSEKRACILEATSIDTEDTVKSKTWSTTFGLSPKLSDATSNPTIQALIKAYDESGNKEKAAETRKRAAGIQRSSAIPIAEMKTKVLKHRSFMKTKFSNQLERHSACLELCMDHAFGSCMKVHDSSSDGVGIYEVASSVKDLLSNLDTAERRKLTEERDNLLTVHKQDVREIQRDWYGKWGLSLHGFLVVAQVGDDEKRTEAEVNKVFNLTLVEYNNFEAGEGKSQLDTHFAHISYKIVRWVRVGNNLETGNQLGELIGRALTIYSCNLIFNSTNSIFNSSILDDCIASRPNDNSKEENDYTHYQSIKNVTCLKKDPKEAWHSQGYFSLWQLSVRVMWRLDCTFIVRDWKRSEEDQTTTSSLALV</sequence>
<proteinExistence type="predicted"/>
<evidence type="ECO:0000313" key="3">
    <source>
        <dbReference type="Proteomes" id="UP001159405"/>
    </source>
</evidence>
<evidence type="ECO:0000313" key="2">
    <source>
        <dbReference type="EMBL" id="CAH3131977.1"/>
    </source>
</evidence>
<keyword evidence="1" id="KW-0732">Signal</keyword>
<evidence type="ECO:0000256" key="1">
    <source>
        <dbReference type="SAM" id="SignalP"/>
    </source>
</evidence>
<comment type="caution">
    <text evidence="2">The sequence shown here is derived from an EMBL/GenBank/DDBJ whole genome shotgun (WGS) entry which is preliminary data.</text>
</comment>
<protein>
    <submittedName>
        <fullName evidence="2">Uncharacterized protein</fullName>
    </submittedName>
</protein>
<accession>A0ABN8P6D5</accession>
<feature type="chain" id="PRO_5045394382" evidence="1">
    <location>
        <begin position="20"/>
        <end position="585"/>
    </location>
</feature>
<dbReference type="EMBL" id="CALNXK010000050">
    <property type="protein sequence ID" value="CAH3131977.1"/>
    <property type="molecule type" value="Genomic_DNA"/>
</dbReference>